<keyword evidence="2" id="KW-1185">Reference proteome</keyword>
<evidence type="ECO:0000313" key="2">
    <source>
        <dbReference type="Proteomes" id="UP000198521"/>
    </source>
</evidence>
<dbReference type="EMBL" id="FOAB01000007">
    <property type="protein sequence ID" value="SEM00452.1"/>
    <property type="molecule type" value="Genomic_DNA"/>
</dbReference>
<evidence type="ECO:0000313" key="1">
    <source>
        <dbReference type="EMBL" id="SEM00452.1"/>
    </source>
</evidence>
<proteinExistence type="predicted"/>
<dbReference type="SUPFAM" id="SSF55961">
    <property type="entry name" value="Bet v1-like"/>
    <property type="match status" value="1"/>
</dbReference>
<gene>
    <name evidence="1" type="ORF">SAMN04487910_3879</name>
</gene>
<dbReference type="Proteomes" id="UP000198521">
    <property type="component" value="Unassembled WGS sequence"/>
</dbReference>
<dbReference type="InterPro" id="IPR023393">
    <property type="entry name" value="START-like_dom_sf"/>
</dbReference>
<dbReference type="AlphaFoldDB" id="A0A1H7UU11"/>
<reference evidence="1 2" key="1">
    <citation type="submission" date="2016-10" db="EMBL/GenBank/DDBJ databases">
        <authorList>
            <person name="de Groot N.N."/>
        </authorList>
    </citation>
    <scope>NUCLEOTIDE SEQUENCE [LARGE SCALE GENOMIC DNA]</scope>
    <source>
        <strain evidence="1 2">DSM 25232</strain>
    </source>
</reference>
<dbReference type="STRING" id="1038014.SAMN04487910_3879"/>
<name>A0A1H7UU11_AQUAM</name>
<dbReference type="RefSeq" id="WP_091411470.1">
    <property type="nucleotide sequence ID" value="NZ_FOAB01000007.1"/>
</dbReference>
<dbReference type="OrthoDB" id="9801773at2"/>
<accession>A0A1H7UU11</accession>
<evidence type="ECO:0008006" key="3">
    <source>
        <dbReference type="Google" id="ProtNLM"/>
    </source>
</evidence>
<dbReference type="Gene3D" id="3.30.530.20">
    <property type="match status" value="1"/>
</dbReference>
<sequence>MTIIQLHTFIHAPIVTVFDNARNINLHMDSAYKTKEIAIAGKTSGLIDIYETVTWRGKHFGIYLKHQSKITSLRHPTFFIDEMINGHFKSFKHQHIFKETSNGTEMIDLLSYETPYSLFGKIFDRMILKNHLTKFLLTRNKFIKMKTEQSSVK</sequence>
<dbReference type="CDD" id="cd07820">
    <property type="entry name" value="SRPBCC_3"/>
    <property type="match status" value="1"/>
</dbReference>
<organism evidence="1 2">
    <name type="scientific">Aquimarina amphilecti</name>
    <dbReference type="NCBI Taxonomy" id="1038014"/>
    <lineage>
        <taxon>Bacteria</taxon>
        <taxon>Pseudomonadati</taxon>
        <taxon>Bacteroidota</taxon>
        <taxon>Flavobacteriia</taxon>
        <taxon>Flavobacteriales</taxon>
        <taxon>Flavobacteriaceae</taxon>
        <taxon>Aquimarina</taxon>
    </lineage>
</organism>
<protein>
    <recommendedName>
        <fullName evidence="3">Ligand-binding SRPBCC domain-containing protein</fullName>
    </recommendedName>
</protein>